<dbReference type="InterPro" id="IPR048883">
    <property type="entry name" value="Nup188_N-subdom_III"/>
</dbReference>
<keyword evidence="2" id="KW-0813">Transport</keyword>
<dbReference type="Gene3D" id="1.25.10.70">
    <property type="match status" value="1"/>
</dbReference>
<feature type="domain" description="Nucleoporin Nup188 N-terminal subdomain III" evidence="9">
    <location>
        <begin position="673"/>
        <end position="1088"/>
    </location>
</feature>
<dbReference type="GO" id="GO:0051028">
    <property type="term" value="P:mRNA transport"/>
    <property type="evidence" value="ECO:0007669"/>
    <property type="project" value="UniProtKB-KW"/>
</dbReference>
<evidence type="ECO:0000256" key="7">
    <source>
        <dbReference type="ARBA" id="ARBA00023242"/>
    </source>
</evidence>
<evidence type="ECO:0000256" key="1">
    <source>
        <dbReference type="ARBA" id="ARBA00004567"/>
    </source>
</evidence>
<dbReference type="Proteomes" id="UP000320762">
    <property type="component" value="Unassembled WGS sequence"/>
</dbReference>
<keyword evidence="4" id="KW-0653">Protein transport</keyword>
<dbReference type="InterPro" id="IPR041634">
    <property type="entry name" value="Nup188_C"/>
</dbReference>
<evidence type="ECO:0000259" key="9">
    <source>
        <dbReference type="Pfam" id="PF21093"/>
    </source>
</evidence>
<dbReference type="GO" id="GO:0006606">
    <property type="term" value="P:protein import into nucleus"/>
    <property type="evidence" value="ECO:0007669"/>
    <property type="project" value="TreeGrafter"/>
</dbReference>
<evidence type="ECO:0000313" key="10">
    <source>
        <dbReference type="EMBL" id="TRM67890.1"/>
    </source>
</evidence>
<sequence>MPGERKVSSLVDVTYEELYRVLTGEHERFQGGRQDTILGYLDVRLDRLRNISAPFGKPSEASRMTLESGSVTVDSMTLTADRNDIKAATTISAKFDICQVQALILLKLFLYNGGLHQASDADVADMDDRFTPFYYAERLHLFRCLIPLFREEVNEQQWLYPVSAKFMPKLVPDARKFVDALLEEFEAKLQAPVPKAMMASVKNATQWAKQNAKEQLVLLEVLFWAMFGSVPRDGRTVERVYRSAYSTTMGTSQANGTLLLDAEGQQLRQDMAATWMLIMIEVLELENFADPTFLEISDTPANQDTYVSSPESLQRIHNLVMAGDNSMFSLTFMAWSLVLTKLAEKMQGMNQVPASYVPFLQVLVGGTGTKDREPITTAMARASLDGGDLFILLNELLTNSPLFVASLAWKRDSAVTDTNPIAFRSVLKGFLITMLDIIPVESISNFYTLVDIWVALFGRSEVDSIFLLCHQYWQVDWHQGPSRRAIFDVARARFPIHFAPLLKLCRSMAACGFLDTDPLTTTSDSQPVRYEEQNECAQNVFEYFNALPTYAQHITLNNESHRHYERQAERASRNGPMEIYYVNMHPLRLPGGSILPAGTHGRLVAGDEKTWVIVDWKHKHSGWKIISEVLTRYVNRKRLSGSSAGYEDVFFGKRQDTQTRTLRLDDIGMQMDDETETSAIIEALDLIRGTIQDHPRTAELLMDTLEDGFPVVSHTMTETAPPDLVQLTTMILEEALTAANPRRRSPAELVTSAVGVLAALLPVQGRSARVWLFLRSTSALFGNDRAPSAASNAFAAERVTGHYTMTLAVLNLVQELFDQAYSTITPENEELTRTKEEVLLRAARFIHTEIWVEHMTWKYAQLGDRFEIGRRVLRFYTNILEHSPPNVAERPFPRLSQAVADVWLFHASAASVMPLVASLTTGKSALDVLHKEQRVADIRKLVFLLQSALRLTRILLTQKQMSEVSTKASLLEQYLCTRSVSGGFSDLSAGGADPIDVLASYVKQIGAGPVVPLEAMRVLTCLCTSLSSVNPPPSTIMAHLQSPESTVAELVHIAREAFSPAPLRIAVWNFMALTVEKEPALGRLFITGTHFSVKDIKGKGRAIEGADTAKDSKRKVTGMQAALDTLKDWSTLWDVNPQLLSYVLGFLDAVWHRGLENKTILAPMRSDAAFWDRIAGAASCEKEPPPDCKATGMMTIDNVQHADLHHEVSSYAYRAVSQAHATNILGSDISMQVQENVGKATPERPMSFSKIHKWFKSDELNEVILHAANAPYNPQLFDEATKQLEEKYPGLTLDQVRLTEPANERELGDGFAFSLDHFKRRMDAYTPEADGMAIDRADDDILLQVYSINLNLSVTHGFSHLATAWQFLLHQVGPYVRGDTDARKHILEAYAAIAHDVAAEEFPGDMRAIVHGQRLGILLALLELAWFWSDEKDVSVQMFADVMANTRGILSNSAQPPAASFLGKNSVPFHQTLLQILFYCAKQSRNLLPQRKLVNADQRLRITTTIDAILALVIDGLRIVFLAIRNRADLDLDRDLELLVAVFEQCIRRDVNSSPSQWLARCRETDVVRESLEIYSKTDLSGLSDLPLLTMRKLPLYSPHIMRLHMALASVPEAAEMLAANGVLLAYSNCSISTAIRSGAIDVALPDLPGERSPAHRAYCSMLAVVAAVLLALGRETHYLDAEASGFVQLCSAQIVRTMSWTATDPISLATVEEMEQTVNVFHALAEGSQTSASGSRHVDQVLYAFKIHGLVLLQHVNHAVTHPRRVASLFEPVTPQDRLPEKEQSADPLQRPPIAHLLHRLLKLSGSIVSVLVVISRAESVMMRERDSWSAEEAIILPQNKVVLGERASLGTLLELGNCTLDQLRDLLTKAVSVGPAAKGKTSLPGMYDTRESVHAGIAVARRTLEVVLTYSATQLALYLNKSDHDVASRDADFDESQQSSMEVSTATKAADRLRRGLISDTVDDLESLMQKAKPLMEKSDTTLGKSMVNVSQILENFFRNHVVGPAKAL</sequence>
<protein>
    <submittedName>
        <fullName evidence="10">Nucleoporin subcomplex protein binding to Pom34-domain-containing protein</fullName>
    </submittedName>
</protein>
<dbReference type="OrthoDB" id="102511at2759"/>
<dbReference type="PANTHER" id="PTHR31431:SF1">
    <property type="entry name" value="NUCLEOPORIN NUP188"/>
    <property type="match status" value="1"/>
</dbReference>
<evidence type="ECO:0000256" key="6">
    <source>
        <dbReference type="ARBA" id="ARBA00023132"/>
    </source>
</evidence>
<evidence type="ECO:0000256" key="5">
    <source>
        <dbReference type="ARBA" id="ARBA00023010"/>
    </source>
</evidence>
<dbReference type="Pfam" id="PF21093">
    <property type="entry name" value="Nup188_N-subdom_III"/>
    <property type="match status" value="1"/>
</dbReference>
<dbReference type="Pfam" id="PF18378">
    <property type="entry name" value="Nup188_C"/>
    <property type="match status" value="1"/>
</dbReference>
<keyword evidence="7" id="KW-0539">Nucleus</keyword>
<proteinExistence type="predicted"/>
<evidence type="ECO:0000256" key="2">
    <source>
        <dbReference type="ARBA" id="ARBA00022448"/>
    </source>
</evidence>
<dbReference type="GO" id="GO:0044611">
    <property type="term" value="C:nuclear pore inner ring"/>
    <property type="evidence" value="ECO:0007669"/>
    <property type="project" value="TreeGrafter"/>
</dbReference>
<feature type="domain" description="Nuclear pore protein Nup188 C-terminal" evidence="8">
    <location>
        <begin position="1462"/>
        <end position="1639"/>
    </location>
</feature>
<gene>
    <name evidence="10" type="ORF">BD626DRAFT_424314</name>
</gene>
<accession>A0A550CSX4</accession>
<dbReference type="STRING" id="97359.A0A550CSX4"/>
<keyword evidence="5" id="KW-0811">Translocation</keyword>
<dbReference type="GO" id="GO:0017056">
    <property type="term" value="F:structural constituent of nuclear pore"/>
    <property type="evidence" value="ECO:0007669"/>
    <property type="project" value="InterPro"/>
</dbReference>
<dbReference type="EMBL" id="VDMD01000002">
    <property type="protein sequence ID" value="TRM67890.1"/>
    <property type="molecule type" value="Genomic_DNA"/>
</dbReference>
<evidence type="ECO:0000256" key="4">
    <source>
        <dbReference type="ARBA" id="ARBA00022927"/>
    </source>
</evidence>
<evidence type="ECO:0000313" key="11">
    <source>
        <dbReference type="Proteomes" id="UP000320762"/>
    </source>
</evidence>
<dbReference type="PANTHER" id="PTHR31431">
    <property type="entry name" value="NUCLEOPORIN NUP188 HOMOLOG"/>
    <property type="match status" value="1"/>
</dbReference>
<comment type="caution">
    <text evidence="10">The sequence shown here is derived from an EMBL/GenBank/DDBJ whole genome shotgun (WGS) entry which is preliminary data.</text>
</comment>
<keyword evidence="11" id="KW-1185">Reference proteome</keyword>
<evidence type="ECO:0000259" key="8">
    <source>
        <dbReference type="Pfam" id="PF18378"/>
    </source>
</evidence>
<comment type="subcellular location">
    <subcellularLocation>
        <location evidence="1">Nucleus</location>
        <location evidence="1">Nuclear pore complex</location>
    </subcellularLocation>
</comment>
<evidence type="ECO:0000256" key="3">
    <source>
        <dbReference type="ARBA" id="ARBA00022816"/>
    </source>
</evidence>
<keyword evidence="3" id="KW-0509">mRNA transport</keyword>
<keyword evidence="6" id="KW-0906">Nuclear pore complex</keyword>
<organism evidence="10 11">
    <name type="scientific">Schizophyllum amplum</name>
    <dbReference type="NCBI Taxonomy" id="97359"/>
    <lineage>
        <taxon>Eukaryota</taxon>
        <taxon>Fungi</taxon>
        <taxon>Dikarya</taxon>
        <taxon>Basidiomycota</taxon>
        <taxon>Agaricomycotina</taxon>
        <taxon>Agaricomycetes</taxon>
        <taxon>Agaricomycetidae</taxon>
        <taxon>Agaricales</taxon>
        <taxon>Schizophyllaceae</taxon>
        <taxon>Schizophyllum</taxon>
    </lineage>
</organism>
<dbReference type="GO" id="GO:0006405">
    <property type="term" value="P:RNA export from nucleus"/>
    <property type="evidence" value="ECO:0007669"/>
    <property type="project" value="TreeGrafter"/>
</dbReference>
<dbReference type="InterPro" id="IPR044840">
    <property type="entry name" value="Nup188"/>
</dbReference>
<name>A0A550CSX4_9AGAR</name>
<reference evidence="10 11" key="1">
    <citation type="journal article" date="2019" name="New Phytol.">
        <title>Comparative genomics reveals unique wood-decay strategies and fruiting body development in the Schizophyllaceae.</title>
        <authorList>
            <person name="Almasi E."/>
            <person name="Sahu N."/>
            <person name="Krizsan K."/>
            <person name="Balint B."/>
            <person name="Kovacs G.M."/>
            <person name="Kiss B."/>
            <person name="Cseklye J."/>
            <person name="Drula E."/>
            <person name="Henrissat B."/>
            <person name="Nagy I."/>
            <person name="Chovatia M."/>
            <person name="Adam C."/>
            <person name="LaButti K."/>
            <person name="Lipzen A."/>
            <person name="Riley R."/>
            <person name="Grigoriev I.V."/>
            <person name="Nagy L.G."/>
        </authorList>
    </citation>
    <scope>NUCLEOTIDE SEQUENCE [LARGE SCALE GENOMIC DNA]</scope>
    <source>
        <strain evidence="10 11">NL-1724</strain>
    </source>
</reference>